<keyword evidence="4" id="KW-1185">Reference proteome</keyword>
<name>A0ABY4X7I6_9SPHN</name>
<reference evidence="3" key="1">
    <citation type="journal article" date="2022" name="Toxins">
        <title>Genomic Analysis of Sphingopyxis sp. USTB-05 for Biodegrading Cyanobacterial Hepatotoxins.</title>
        <authorList>
            <person name="Liu C."/>
            <person name="Xu Q."/>
            <person name="Zhao Z."/>
            <person name="Zhang H."/>
            <person name="Liu X."/>
            <person name="Yin C."/>
            <person name="Liu Y."/>
            <person name="Yan H."/>
        </authorList>
    </citation>
    <scope>NUCLEOTIDE SEQUENCE</scope>
    <source>
        <strain evidence="3">NBD5</strain>
    </source>
</reference>
<proteinExistence type="predicted"/>
<dbReference type="Proteomes" id="UP001056937">
    <property type="component" value="Chromosome 1"/>
</dbReference>
<dbReference type="RefSeq" id="WP_252166687.1">
    <property type="nucleotide sequence ID" value="NZ_CP084930.1"/>
</dbReference>
<dbReference type="InterPro" id="IPR006680">
    <property type="entry name" value="Amidohydro-rel"/>
</dbReference>
<feature type="chain" id="PRO_5046564941" evidence="1">
    <location>
        <begin position="18"/>
        <end position="435"/>
    </location>
</feature>
<accession>A0ABY4X7I6</accession>
<dbReference type="EMBL" id="CP084930">
    <property type="protein sequence ID" value="USI72877.1"/>
    <property type="molecule type" value="Genomic_DNA"/>
</dbReference>
<keyword evidence="1" id="KW-0732">Signal</keyword>
<dbReference type="InterPro" id="IPR032466">
    <property type="entry name" value="Metal_Hydrolase"/>
</dbReference>
<dbReference type="PANTHER" id="PTHR43135:SF3">
    <property type="entry name" value="ALPHA-D-RIBOSE 1-METHYLPHOSPHONATE 5-TRIPHOSPHATE DIPHOSPHATASE"/>
    <property type="match status" value="1"/>
</dbReference>
<evidence type="ECO:0000313" key="4">
    <source>
        <dbReference type="Proteomes" id="UP001056937"/>
    </source>
</evidence>
<dbReference type="InterPro" id="IPR011059">
    <property type="entry name" value="Metal-dep_hydrolase_composite"/>
</dbReference>
<dbReference type="PANTHER" id="PTHR43135">
    <property type="entry name" value="ALPHA-D-RIBOSE 1-METHYLPHOSPHONATE 5-TRIPHOSPHATE DIPHOSPHATASE"/>
    <property type="match status" value="1"/>
</dbReference>
<evidence type="ECO:0000256" key="1">
    <source>
        <dbReference type="SAM" id="SignalP"/>
    </source>
</evidence>
<organism evidence="3 4">
    <name type="scientific">Sphingomonas morindae</name>
    <dbReference type="NCBI Taxonomy" id="1541170"/>
    <lineage>
        <taxon>Bacteria</taxon>
        <taxon>Pseudomonadati</taxon>
        <taxon>Pseudomonadota</taxon>
        <taxon>Alphaproteobacteria</taxon>
        <taxon>Sphingomonadales</taxon>
        <taxon>Sphingomonadaceae</taxon>
        <taxon>Sphingomonas</taxon>
    </lineage>
</organism>
<evidence type="ECO:0000259" key="2">
    <source>
        <dbReference type="Pfam" id="PF01979"/>
    </source>
</evidence>
<dbReference type="InterPro" id="IPR051781">
    <property type="entry name" value="Metallo-dep_Hydrolase"/>
</dbReference>
<dbReference type="Gene3D" id="1.20.58.520">
    <property type="entry name" value="Amidohydrolase"/>
    <property type="match status" value="1"/>
</dbReference>
<feature type="domain" description="Amidohydrolase-related" evidence="2">
    <location>
        <begin position="321"/>
        <end position="413"/>
    </location>
</feature>
<dbReference type="Gene3D" id="2.30.40.10">
    <property type="entry name" value="Urease, subunit C, domain 1"/>
    <property type="match status" value="1"/>
</dbReference>
<feature type="signal peptide" evidence="1">
    <location>
        <begin position="1"/>
        <end position="17"/>
    </location>
</feature>
<dbReference type="Pfam" id="PF01979">
    <property type="entry name" value="Amidohydro_1"/>
    <property type="match status" value="1"/>
</dbReference>
<sequence>MKSLTLGLALLGAPATATDLAITDVTVVDTRTGELAPHMTVVVHDNRIASVGTGPTPRGAAVLRGTGRFLIPGLWDFVTHLSWTRASALPVFVANGITAVRDQGGDLAETAVWAEGVRTGRLVGPTIFQVGPMLNGKSFNRYQFALGNPDQARGAVRLLKAEGVDGLEIERRVPRDVYAALMAEAKAATLPVGGKVPMELTPAEASDAGQATIDNLETIYDGKFAAANEEDLIGGIDRFLTPGGGGDALFATLARNRTAVTPSLYAVAYALKHNDPALPRDANYRYVARSQRVPIKPVSPAELALFQAMLPRLQATTLRLQKAGVTLLAGTDVAADRVPGFSLHEELDLLEAAGLTPLQVLQTATLNPAKAMGKEADYGTVEPGKVADLVLVGGDPTRGAAALQHIKAVVLHGRLLGRRNLDQQLRGAEAMAARD</sequence>
<gene>
    <name evidence="3" type="ORF">LHA26_16680</name>
</gene>
<dbReference type="Gene3D" id="3.40.50.10910">
    <property type="entry name" value="Amidohydrolase"/>
    <property type="match status" value="1"/>
</dbReference>
<protein>
    <submittedName>
        <fullName evidence="3">Amidohydrolase family protein</fullName>
    </submittedName>
</protein>
<dbReference type="SUPFAM" id="SSF51338">
    <property type="entry name" value="Composite domain of metallo-dependent hydrolases"/>
    <property type="match status" value="1"/>
</dbReference>
<dbReference type="SUPFAM" id="SSF51556">
    <property type="entry name" value="Metallo-dependent hydrolases"/>
    <property type="match status" value="1"/>
</dbReference>
<evidence type="ECO:0000313" key="3">
    <source>
        <dbReference type="EMBL" id="USI72877.1"/>
    </source>
</evidence>
<dbReference type="Gene3D" id="3.30.110.90">
    <property type="entry name" value="Amidohydrolase"/>
    <property type="match status" value="1"/>
</dbReference>